<keyword evidence="2" id="KW-0472">Membrane</keyword>
<dbReference type="PANTHER" id="PTHR10133:SF27">
    <property type="entry name" value="DNA POLYMERASE NU"/>
    <property type="match status" value="1"/>
</dbReference>
<protein>
    <submittedName>
        <fullName evidence="4">DNA-directed DNA polymerase</fullName>
        <ecNumber evidence="4">2.7.7.7</ecNumber>
    </submittedName>
</protein>
<evidence type="ECO:0000313" key="4">
    <source>
        <dbReference type="EMBL" id="KAF5760717.1"/>
    </source>
</evidence>
<dbReference type="EMBL" id="MNCJ02000331">
    <property type="protein sequence ID" value="KAF5760717.1"/>
    <property type="molecule type" value="Genomic_DNA"/>
</dbReference>
<gene>
    <name evidence="4" type="ORF">HanXRQr2_Chr16g0756711</name>
</gene>
<keyword evidence="4" id="KW-0548">Nucleotidyltransferase</keyword>
<dbReference type="GO" id="GO:0006261">
    <property type="term" value="P:DNA-templated DNA replication"/>
    <property type="evidence" value="ECO:0007669"/>
    <property type="project" value="InterPro"/>
</dbReference>
<accession>A0A9K3DS99</accession>
<dbReference type="GO" id="GO:0003887">
    <property type="term" value="F:DNA-directed DNA polymerase activity"/>
    <property type="evidence" value="ECO:0007669"/>
    <property type="project" value="UniProtKB-KW"/>
</dbReference>
<feature type="transmembrane region" description="Helical" evidence="2">
    <location>
        <begin position="50"/>
        <end position="68"/>
    </location>
</feature>
<keyword evidence="2" id="KW-1133">Transmembrane helix</keyword>
<evidence type="ECO:0000256" key="1">
    <source>
        <dbReference type="ARBA" id="ARBA00022705"/>
    </source>
</evidence>
<organism evidence="4 5">
    <name type="scientific">Helianthus annuus</name>
    <name type="common">Common sunflower</name>
    <dbReference type="NCBI Taxonomy" id="4232"/>
    <lineage>
        <taxon>Eukaryota</taxon>
        <taxon>Viridiplantae</taxon>
        <taxon>Streptophyta</taxon>
        <taxon>Embryophyta</taxon>
        <taxon>Tracheophyta</taxon>
        <taxon>Spermatophyta</taxon>
        <taxon>Magnoliopsida</taxon>
        <taxon>eudicotyledons</taxon>
        <taxon>Gunneridae</taxon>
        <taxon>Pentapetalae</taxon>
        <taxon>asterids</taxon>
        <taxon>campanulids</taxon>
        <taxon>Asterales</taxon>
        <taxon>Asteraceae</taxon>
        <taxon>Asteroideae</taxon>
        <taxon>Heliantheae alliance</taxon>
        <taxon>Heliantheae</taxon>
        <taxon>Helianthus</taxon>
    </lineage>
</organism>
<reference evidence="4" key="2">
    <citation type="submission" date="2020-06" db="EMBL/GenBank/DDBJ databases">
        <title>Helianthus annuus Genome sequencing and assembly Release 2.</title>
        <authorList>
            <person name="Gouzy J."/>
            <person name="Langlade N."/>
            <person name="Munos S."/>
        </authorList>
    </citation>
    <scope>NUCLEOTIDE SEQUENCE</scope>
    <source>
        <tissue evidence="4">Leaves</tissue>
    </source>
</reference>
<sequence>MKSVLVNSSICQFLSDTSKPVTIGTWHSWGCIGYTCHPGPQSKKNFRSSMTMLLLNLTVFLLMLDMYASERRKAKMLNFSIAYGKIPVGLARDWKQKKQLKDGITAEKKCSDGKKPVKKKPGVLDVYIHCWAGPALSRPQKNATPSHRGHIERAAINTPVQGSTADVAMCAMLETSKNARLRELGWKLLLQVHDEVILEGPTESAEVAKAIVVDCMSKPFDGKNILKVGLSVDAKFAQNWYSARKWHI</sequence>
<keyword evidence="1" id="KW-0235">DNA replication</keyword>
<dbReference type="SMART" id="SM00482">
    <property type="entry name" value="POLAc"/>
    <property type="match status" value="1"/>
</dbReference>
<dbReference type="EC" id="2.7.7.7" evidence="4"/>
<evidence type="ECO:0000259" key="3">
    <source>
        <dbReference type="SMART" id="SM00482"/>
    </source>
</evidence>
<dbReference type="Gramene" id="mRNA:HanXRQr2_Chr16g0756711">
    <property type="protein sequence ID" value="mRNA:HanXRQr2_Chr16g0756711"/>
    <property type="gene ID" value="HanXRQr2_Chr16g0756711"/>
</dbReference>
<keyword evidence="2" id="KW-0812">Transmembrane</keyword>
<dbReference type="InterPro" id="IPR043502">
    <property type="entry name" value="DNA/RNA_pol_sf"/>
</dbReference>
<dbReference type="Gene3D" id="3.30.70.370">
    <property type="match status" value="1"/>
</dbReference>
<keyword evidence="4" id="KW-0808">Transferase</keyword>
<dbReference type="AlphaFoldDB" id="A0A9K3DS99"/>
<dbReference type="GO" id="GO:0003677">
    <property type="term" value="F:DNA binding"/>
    <property type="evidence" value="ECO:0007669"/>
    <property type="project" value="InterPro"/>
</dbReference>
<evidence type="ECO:0000313" key="5">
    <source>
        <dbReference type="Proteomes" id="UP000215914"/>
    </source>
</evidence>
<dbReference type="PANTHER" id="PTHR10133">
    <property type="entry name" value="DNA POLYMERASE I"/>
    <property type="match status" value="1"/>
</dbReference>
<proteinExistence type="predicted"/>
<dbReference type="InterPro" id="IPR002298">
    <property type="entry name" value="DNA_polymerase_A"/>
</dbReference>
<reference evidence="4" key="1">
    <citation type="journal article" date="2017" name="Nature">
        <title>The sunflower genome provides insights into oil metabolism, flowering and Asterid evolution.</title>
        <authorList>
            <person name="Badouin H."/>
            <person name="Gouzy J."/>
            <person name="Grassa C.J."/>
            <person name="Murat F."/>
            <person name="Staton S.E."/>
            <person name="Cottret L."/>
            <person name="Lelandais-Briere C."/>
            <person name="Owens G.L."/>
            <person name="Carrere S."/>
            <person name="Mayjonade B."/>
            <person name="Legrand L."/>
            <person name="Gill N."/>
            <person name="Kane N.C."/>
            <person name="Bowers J.E."/>
            <person name="Hubner S."/>
            <person name="Bellec A."/>
            <person name="Berard A."/>
            <person name="Berges H."/>
            <person name="Blanchet N."/>
            <person name="Boniface M.C."/>
            <person name="Brunel D."/>
            <person name="Catrice O."/>
            <person name="Chaidir N."/>
            <person name="Claudel C."/>
            <person name="Donnadieu C."/>
            <person name="Faraut T."/>
            <person name="Fievet G."/>
            <person name="Helmstetter N."/>
            <person name="King M."/>
            <person name="Knapp S.J."/>
            <person name="Lai Z."/>
            <person name="Le Paslier M.C."/>
            <person name="Lippi Y."/>
            <person name="Lorenzon L."/>
            <person name="Mandel J.R."/>
            <person name="Marage G."/>
            <person name="Marchand G."/>
            <person name="Marquand E."/>
            <person name="Bret-Mestries E."/>
            <person name="Morien E."/>
            <person name="Nambeesan S."/>
            <person name="Nguyen T."/>
            <person name="Pegot-Espagnet P."/>
            <person name="Pouilly N."/>
            <person name="Raftis F."/>
            <person name="Sallet E."/>
            <person name="Schiex T."/>
            <person name="Thomas J."/>
            <person name="Vandecasteele C."/>
            <person name="Vares D."/>
            <person name="Vear F."/>
            <person name="Vautrin S."/>
            <person name="Crespi M."/>
            <person name="Mangin B."/>
            <person name="Burke J.M."/>
            <person name="Salse J."/>
            <person name="Munos S."/>
            <person name="Vincourt P."/>
            <person name="Rieseberg L.H."/>
            <person name="Langlade N.B."/>
        </authorList>
    </citation>
    <scope>NUCLEOTIDE SEQUENCE</scope>
    <source>
        <tissue evidence="4">Leaves</tissue>
    </source>
</reference>
<comment type="caution">
    <text evidence="4">The sequence shown here is derived from an EMBL/GenBank/DDBJ whole genome shotgun (WGS) entry which is preliminary data.</text>
</comment>
<evidence type="ECO:0000256" key="2">
    <source>
        <dbReference type="SAM" id="Phobius"/>
    </source>
</evidence>
<feature type="domain" description="DNA-directed DNA polymerase family A palm" evidence="3">
    <location>
        <begin position="39"/>
        <end position="204"/>
    </location>
</feature>
<dbReference type="SUPFAM" id="SSF56672">
    <property type="entry name" value="DNA/RNA polymerases"/>
    <property type="match status" value="1"/>
</dbReference>
<dbReference type="PRINTS" id="PR00868">
    <property type="entry name" value="DNAPOLI"/>
</dbReference>
<dbReference type="InterPro" id="IPR001098">
    <property type="entry name" value="DNA-dir_DNA_pol_A_palm_dom"/>
</dbReference>
<keyword evidence="4" id="KW-0239">DNA-directed DNA polymerase</keyword>
<dbReference type="Pfam" id="PF00476">
    <property type="entry name" value="DNA_pol_A"/>
    <property type="match status" value="1"/>
</dbReference>
<keyword evidence="5" id="KW-1185">Reference proteome</keyword>
<dbReference type="Proteomes" id="UP000215914">
    <property type="component" value="Unassembled WGS sequence"/>
</dbReference>
<name>A0A9K3DS99_HELAN</name>